<gene>
    <name evidence="2" type="ordered locus">SGRA_1159</name>
</gene>
<dbReference type="KEGG" id="sgn:SGRA_1159"/>
<evidence type="ECO:0008006" key="4">
    <source>
        <dbReference type="Google" id="ProtNLM"/>
    </source>
</evidence>
<accession>H6L412</accession>
<dbReference type="STRING" id="984262.SGRA_1159"/>
<name>H6L412_SAPGL</name>
<feature type="signal peptide" evidence="1">
    <location>
        <begin position="1"/>
        <end position="19"/>
    </location>
</feature>
<protein>
    <recommendedName>
        <fullName evidence="4">Secreted protein</fullName>
    </recommendedName>
</protein>
<dbReference type="EMBL" id="CP002831">
    <property type="protein sequence ID" value="AFC23894.1"/>
    <property type="molecule type" value="Genomic_DNA"/>
</dbReference>
<proteinExistence type="predicted"/>
<organism evidence="2 3">
    <name type="scientific">Saprospira grandis (strain Lewin)</name>
    <dbReference type="NCBI Taxonomy" id="984262"/>
    <lineage>
        <taxon>Bacteria</taxon>
        <taxon>Pseudomonadati</taxon>
        <taxon>Bacteroidota</taxon>
        <taxon>Saprospiria</taxon>
        <taxon>Saprospirales</taxon>
        <taxon>Saprospiraceae</taxon>
        <taxon>Saprospira</taxon>
    </lineage>
</organism>
<dbReference type="AlphaFoldDB" id="H6L412"/>
<evidence type="ECO:0000313" key="2">
    <source>
        <dbReference type="EMBL" id="AFC23894.1"/>
    </source>
</evidence>
<feature type="chain" id="PRO_5003604819" description="Secreted protein" evidence="1">
    <location>
        <begin position="20"/>
        <end position="75"/>
    </location>
</feature>
<evidence type="ECO:0000313" key="3">
    <source>
        <dbReference type="Proteomes" id="UP000007519"/>
    </source>
</evidence>
<sequence length="75" mass="7806">MVFLTFVFSFFLLGPAAQAGLGPAWAAAMLRGSLLLASLRRLPLVGSLGPSLFRFAQKLGLACGHRCAALGRSAS</sequence>
<keyword evidence="1" id="KW-0732">Signal</keyword>
<evidence type="ECO:0000256" key="1">
    <source>
        <dbReference type="SAM" id="SignalP"/>
    </source>
</evidence>
<dbReference type="Proteomes" id="UP000007519">
    <property type="component" value="Chromosome"/>
</dbReference>
<keyword evidence="3" id="KW-1185">Reference proteome</keyword>
<reference evidence="2 3" key="1">
    <citation type="journal article" date="2012" name="Stand. Genomic Sci.">
        <title>Complete genome sequencing and analysis of Saprospira grandis str. Lewin, a predatory marine bacterium.</title>
        <authorList>
            <person name="Saw J.H."/>
            <person name="Yuryev A."/>
            <person name="Kanbe M."/>
            <person name="Hou S."/>
            <person name="Young A.G."/>
            <person name="Aizawa S."/>
            <person name="Alam M."/>
        </authorList>
    </citation>
    <scope>NUCLEOTIDE SEQUENCE [LARGE SCALE GENOMIC DNA]</scope>
    <source>
        <strain evidence="2 3">Lewin</strain>
    </source>
</reference>
<dbReference type="HOGENOM" id="CLU_2668945_0_0_10"/>